<dbReference type="GO" id="GO:0002098">
    <property type="term" value="P:tRNA wobble uridine modification"/>
    <property type="evidence" value="ECO:0007669"/>
    <property type="project" value="TreeGrafter"/>
</dbReference>
<evidence type="ECO:0000256" key="6">
    <source>
        <dbReference type="ARBA" id="ARBA00023134"/>
    </source>
</evidence>
<feature type="binding site" evidence="7">
    <location>
        <position position="137"/>
    </location>
    <ligand>
        <name>(6S)-5-formyl-5,6,7,8-tetrahydrofolate</name>
        <dbReference type="ChEBI" id="CHEBI:57457"/>
    </ligand>
</feature>
<keyword evidence="2 7" id="KW-0819">tRNA processing</keyword>
<evidence type="ECO:0000313" key="12">
    <source>
        <dbReference type="Proteomes" id="UP000597459"/>
    </source>
</evidence>
<keyword evidence="7" id="KW-0963">Cytoplasm</keyword>
<organism evidence="11 12">
    <name type="scientific">Acetobacter estunensis</name>
    <dbReference type="NCBI Taxonomy" id="104097"/>
    <lineage>
        <taxon>Bacteria</taxon>
        <taxon>Pseudomonadati</taxon>
        <taxon>Pseudomonadota</taxon>
        <taxon>Alphaproteobacteria</taxon>
        <taxon>Acetobacterales</taxon>
        <taxon>Acetobacteraceae</taxon>
        <taxon>Acetobacter</taxon>
    </lineage>
</organism>
<dbReference type="SUPFAM" id="SSF52540">
    <property type="entry name" value="P-loop containing nucleoside triphosphate hydrolases"/>
    <property type="match status" value="1"/>
</dbReference>
<feature type="binding site" evidence="7">
    <location>
        <position position="77"/>
    </location>
    <ligand>
        <name>(6S)-5-formyl-5,6,7,8-tetrahydrofolate</name>
        <dbReference type="ChEBI" id="CHEBI:57457"/>
    </ligand>
</feature>
<evidence type="ECO:0000256" key="2">
    <source>
        <dbReference type="ARBA" id="ARBA00022694"/>
    </source>
</evidence>
<feature type="binding site" evidence="7">
    <location>
        <begin position="326"/>
        <end position="329"/>
    </location>
    <ligand>
        <name>GTP</name>
        <dbReference type="ChEBI" id="CHEBI:37565"/>
    </ligand>
</feature>
<evidence type="ECO:0000259" key="9">
    <source>
        <dbReference type="Pfam" id="PF10396"/>
    </source>
</evidence>
<comment type="caution">
    <text evidence="7">Lacks conserved residue(s) required for the propagation of feature annotation.</text>
</comment>
<comment type="subcellular location">
    <subcellularLocation>
        <location evidence="7">Cytoplasm</location>
    </subcellularLocation>
</comment>
<dbReference type="GO" id="GO:0046872">
    <property type="term" value="F:metal ion binding"/>
    <property type="evidence" value="ECO:0007669"/>
    <property type="project" value="UniProtKB-KW"/>
</dbReference>
<comment type="cofactor">
    <cofactor evidence="7">
        <name>K(+)</name>
        <dbReference type="ChEBI" id="CHEBI:29103"/>
    </cofactor>
    <text evidence="7">Binds 1 potassium ion per subunit.</text>
</comment>
<dbReference type="Proteomes" id="UP000597459">
    <property type="component" value="Unassembled WGS sequence"/>
</dbReference>
<keyword evidence="6 7" id="KW-0342">GTP-binding</keyword>
<evidence type="ECO:0000313" key="11">
    <source>
        <dbReference type="EMBL" id="NHO54215.1"/>
    </source>
</evidence>
<dbReference type="PANTHER" id="PTHR42714">
    <property type="entry name" value="TRNA MODIFICATION GTPASE GTPBP3"/>
    <property type="match status" value="1"/>
</dbReference>
<dbReference type="PANTHER" id="PTHR42714:SF2">
    <property type="entry name" value="TRNA MODIFICATION GTPASE GTPBP3, MITOCHONDRIAL"/>
    <property type="match status" value="1"/>
</dbReference>
<sequence>MKRKLRHDGVLITREQPADVLHAVPACLNCPHSANDSPATNRKRKTVPTPSALRTQPLEPIFALATGTARAAIAVMRVSGTGSDAILRRLLGTLPAPRKASLRRLWRDAVHRTDALDDALVLWLPGPANYTGEDSFELHLHAGPAIVSAVASALVEAGARPAEPGEFTRRAFLHGRIDLTEAEGIADLIEAETEAQRKQALAQSEGRLGTLYRGWADRLRNVLARQEALIDFPDEDLPPEVEAALLTETAALRDEISAHLADGERGERIRRGLTIAIVGPPNAGKSTLLNHLAERQAAIVSPVAGTTRDAIEIVTMLAGVRVTLVDTAGLRETTDPIEAEGVKRAMFHVEHADCVVQMFFAEAAPDHLLPGALPVCNKIDLAPAPFTIEDVPVLGISLRDETGLAALQENLERRVRELTASGSIAPPLTRARHRAAAMVAHEHLKAALAVDWPEMRGEELRLAMRALGRLTGEVGVEDLLDTVFGQFCIGK</sequence>
<dbReference type="Gene3D" id="3.40.50.300">
    <property type="entry name" value="P-loop containing nucleotide triphosphate hydrolases"/>
    <property type="match status" value="1"/>
</dbReference>
<comment type="function">
    <text evidence="7">Exhibits a very high intrinsic GTPase hydrolysis rate. Involved in the addition of a carboxymethylaminomethyl (cmnm) group at the wobble position (U34) of certain tRNAs, forming tRNA-cmnm(5)s(2)U34.</text>
</comment>
<feature type="domain" description="MnmE helical" evidence="10">
    <location>
        <begin position="179"/>
        <end position="488"/>
    </location>
</feature>
<keyword evidence="3 7" id="KW-0547">Nucleotide-binding</keyword>
<gene>
    <name evidence="7 11" type="primary">mnmE</name>
    <name evidence="7" type="synonym">trmE</name>
    <name evidence="11" type="ORF">GOB87_09645</name>
</gene>
<name>A0A967B5L0_9PROT</name>
<keyword evidence="12" id="KW-1185">Reference proteome</keyword>
<feature type="binding site" evidence="7">
    <location>
        <begin position="282"/>
        <end position="287"/>
    </location>
    <ligand>
        <name>GTP</name>
        <dbReference type="ChEBI" id="CHEBI:37565"/>
    </ligand>
</feature>
<dbReference type="NCBIfam" id="NF003661">
    <property type="entry name" value="PRK05291.1-3"/>
    <property type="match status" value="1"/>
</dbReference>
<feature type="binding site" evidence="7">
    <location>
        <position position="282"/>
    </location>
    <ligand>
        <name>K(+)</name>
        <dbReference type="ChEBI" id="CHEBI:29103"/>
    </ligand>
</feature>
<comment type="subunit">
    <text evidence="7">Homodimer. Heterotetramer of two MnmE and two MnmG subunits.</text>
</comment>
<dbReference type="Gene3D" id="1.20.120.430">
    <property type="entry name" value="tRNA modification GTPase MnmE domain 2"/>
    <property type="match status" value="1"/>
</dbReference>
<dbReference type="GO" id="GO:0030488">
    <property type="term" value="P:tRNA methylation"/>
    <property type="evidence" value="ECO:0007669"/>
    <property type="project" value="TreeGrafter"/>
</dbReference>
<dbReference type="CDD" id="cd04164">
    <property type="entry name" value="trmE"/>
    <property type="match status" value="1"/>
</dbReference>
<reference evidence="11" key="1">
    <citation type="submission" date="2019-11" db="EMBL/GenBank/DDBJ databases">
        <title>Description of new Acetobacter species.</title>
        <authorList>
            <person name="Cleenwerck I."/>
            <person name="Sombolestani A.S."/>
        </authorList>
    </citation>
    <scope>NUCLEOTIDE SEQUENCE</scope>
    <source>
        <strain evidence="11">LMG 1626</strain>
    </source>
</reference>
<dbReference type="Pfam" id="PF01926">
    <property type="entry name" value="MMR_HSR1"/>
    <property type="match status" value="1"/>
</dbReference>
<dbReference type="Pfam" id="PF10396">
    <property type="entry name" value="TrmE_N"/>
    <property type="match status" value="1"/>
</dbReference>
<feature type="binding site" evidence="7">
    <location>
        <position position="303"/>
    </location>
    <ligand>
        <name>K(+)</name>
        <dbReference type="ChEBI" id="CHEBI:29103"/>
    </ligand>
</feature>
<dbReference type="GO" id="GO:0005737">
    <property type="term" value="C:cytoplasm"/>
    <property type="evidence" value="ECO:0007669"/>
    <property type="project" value="UniProtKB-SubCell"/>
</dbReference>
<feature type="binding site" evidence="7">
    <location>
        <begin position="301"/>
        <end position="307"/>
    </location>
    <ligand>
        <name>GTP</name>
        <dbReference type="ChEBI" id="CHEBI:37565"/>
    </ligand>
</feature>
<comment type="caution">
    <text evidence="11">The sequence shown here is derived from an EMBL/GenBank/DDBJ whole genome shotgun (WGS) entry which is preliminary data.</text>
</comment>
<dbReference type="HAMAP" id="MF_00379">
    <property type="entry name" value="GTPase_MnmE"/>
    <property type="match status" value="1"/>
</dbReference>
<dbReference type="InterPro" id="IPR005225">
    <property type="entry name" value="Small_GTP-bd"/>
</dbReference>
<keyword evidence="7" id="KW-0479">Metal-binding</keyword>
<dbReference type="FunFam" id="3.30.1360.120:FF:000007">
    <property type="entry name" value="tRNA modification GTPase GTPBP3, mitochondrial"/>
    <property type="match status" value="1"/>
</dbReference>
<feature type="domain" description="GTP-binding protein TrmE N-terminal" evidence="9">
    <location>
        <begin position="61"/>
        <end position="176"/>
    </location>
</feature>
<evidence type="ECO:0000256" key="5">
    <source>
        <dbReference type="ARBA" id="ARBA00022958"/>
    </source>
</evidence>
<dbReference type="SUPFAM" id="SSF116878">
    <property type="entry name" value="TrmE connector domain"/>
    <property type="match status" value="1"/>
</dbReference>
<proteinExistence type="inferred from homology"/>
<dbReference type="CDD" id="cd14858">
    <property type="entry name" value="TrmE_N"/>
    <property type="match status" value="1"/>
</dbReference>
<comment type="similarity">
    <text evidence="1 7">Belongs to the TRAFAC class TrmE-Era-EngA-EngB-Septin-like GTPase superfamily. TrmE GTPase family.</text>
</comment>
<dbReference type="EMBL" id="WOTH01000018">
    <property type="protein sequence ID" value="NHO54215.1"/>
    <property type="molecule type" value="Genomic_DNA"/>
</dbReference>
<feature type="binding site" evidence="7">
    <location>
        <position position="176"/>
    </location>
    <ligand>
        <name>(6S)-5-formyl-5,6,7,8-tetrahydrofolate</name>
        <dbReference type="ChEBI" id="CHEBI:57457"/>
    </ligand>
</feature>
<feature type="binding site" evidence="7">
    <location>
        <position position="286"/>
    </location>
    <ligand>
        <name>Mg(2+)</name>
        <dbReference type="ChEBI" id="CHEBI:18420"/>
    </ligand>
</feature>
<keyword evidence="5 7" id="KW-0630">Potassium</keyword>
<keyword evidence="4 7" id="KW-0378">Hydrolase</keyword>
<dbReference type="InterPro" id="IPR027266">
    <property type="entry name" value="TrmE/GcvT-like"/>
</dbReference>
<feature type="binding site" evidence="7">
    <location>
        <position position="306"/>
    </location>
    <ligand>
        <name>K(+)</name>
        <dbReference type="ChEBI" id="CHEBI:29103"/>
    </ligand>
</feature>
<feature type="binding site" evidence="7">
    <location>
        <position position="301"/>
    </location>
    <ligand>
        <name>K(+)</name>
        <dbReference type="ChEBI" id="CHEBI:29103"/>
    </ligand>
</feature>
<evidence type="ECO:0000256" key="4">
    <source>
        <dbReference type="ARBA" id="ARBA00022801"/>
    </source>
</evidence>
<dbReference type="NCBIfam" id="TIGR00231">
    <property type="entry name" value="small_GTP"/>
    <property type="match status" value="1"/>
</dbReference>
<dbReference type="InterPro" id="IPR027368">
    <property type="entry name" value="MnmE_dom2"/>
</dbReference>
<dbReference type="InterPro" id="IPR031168">
    <property type="entry name" value="G_TrmE"/>
</dbReference>
<dbReference type="InterPro" id="IPR018948">
    <property type="entry name" value="GTP-bd_TrmE_N"/>
</dbReference>
<feature type="binding site" evidence="7">
    <location>
        <position position="491"/>
    </location>
    <ligand>
        <name>(6S)-5-formyl-5,6,7,8-tetrahydrofolate</name>
        <dbReference type="ChEBI" id="CHEBI:57457"/>
    </ligand>
</feature>
<feature type="binding site" evidence="7">
    <location>
        <position position="307"/>
    </location>
    <ligand>
        <name>Mg(2+)</name>
        <dbReference type="ChEBI" id="CHEBI:18420"/>
    </ligand>
</feature>
<dbReference type="EC" id="3.6.-.-" evidence="7"/>
<dbReference type="GO" id="GO:0003924">
    <property type="term" value="F:GTPase activity"/>
    <property type="evidence" value="ECO:0007669"/>
    <property type="project" value="UniProtKB-UniRule"/>
</dbReference>
<feature type="domain" description="G" evidence="8">
    <location>
        <begin position="274"/>
        <end position="359"/>
    </location>
</feature>
<keyword evidence="7" id="KW-0460">Magnesium</keyword>
<accession>A0A967B5L0</accession>
<dbReference type="AlphaFoldDB" id="A0A967B5L0"/>
<evidence type="ECO:0000259" key="10">
    <source>
        <dbReference type="Pfam" id="PF12631"/>
    </source>
</evidence>
<dbReference type="GO" id="GO:0005525">
    <property type="term" value="F:GTP binding"/>
    <property type="evidence" value="ECO:0007669"/>
    <property type="project" value="UniProtKB-UniRule"/>
</dbReference>
<dbReference type="Gene3D" id="3.30.1360.120">
    <property type="entry name" value="Probable tRNA modification gtpase trme, domain 1"/>
    <property type="match status" value="1"/>
</dbReference>
<dbReference type="Pfam" id="PF12631">
    <property type="entry name" value="MnmE_helical"/>
    <property type="match status" value="1"/>
</dbReference>
<protein>
    <recommendedName>
        <fullName evidence="7">tRNA modification GTPase MnmE</fullName>
        <ecNumber evidence="7">3.6.-.-</ecNumber>
    </recommendedName>
</protein>
<evidence type="ECO:0000259" key="8">
    <source>
        <dbReference type="Pfam" id="PF01926"/>
    </source>
</evidence>
<evidence type="ECO:0000256" key="7">
    <source>
        <dbReference type="HAMAP-Rule" id="MF_00379"/>
    </source>
</evidence>
<dbReference type="InterPro" id="IPR006073">
    <property type="entry name" value="GTP-bd"/>
</dbReference>
<evidence type="ECO:0000256" key="1">
    <source>
        <dbReference type="ARBA" id="ARBA00011043"/>
    </source>
</evidence>
<dbReference type="InterPro" id="IPR027417">
    <property type="entry name" value="P-loop_NTPase"/>
</dbReference>
<dbReference type="InterPro" id="IPR025867">
    <property type="entry name" value="MnmE_helical"/>
</dbReference>
<evidence type="ECO:0000256" key="3">
    <source>
        <dbReference type="ARBA" id="ARBA00022741"/>
    </source>
</evidence>
<dbReference type="InterPro" id="IPR004520">
    <property type="entry name" value="GTPase_MnmE"/>
</dbReference>